<dbReference type="EMBL" id="OQ890326">
    <property type="protein sequence ID" value="WLJ26397.1"/>
    <property type="molecule type" value="Genomic_DNA"/>
</dbReference>
<accession>A0AA49X3L0</accession>
<proteinExistence type="predicted"/>
<name>A0AA49X3L0_9VIRU</name>
<evidence type="ECO:0000256" key="1">
    <source>
        <dbReference type="SAM" id="Phobius"/>
    </source>
</evidence>
<reference evidence="2" key="1">
    <citation type="submission" date="2023-04" db="EMBL/GenBank/DDBJ databases">
        <title>The human skin virome in hidradenitis suppurativa patients.</title>
        <authorList>
            <person name="Jansen D."/>
        </authorList>
    </citation>
    <scope>NUCLEOTIDE SEQUENCE</scope>
    <source>
        <strain evidence="2">VC4_HSPhageC</strain>
    </source>
</reference>
<keyword evidence="1" id="KW-0472">Membrane</keyword>
<sequence>MFCAQFVLNLCTMCVKIYDFTLIFRKFTKIKKRYNH</sequence>
<keyword evidence="1" id="KW-1133">Transmembrane helix</keyword>
<organism evidence="2">
    <name type="scientific">Firmicutes phage HS18</name>
    <dbReference type="NCBI Taxonomy" id="3056396"/>
    <lineage>
        <taxon>Viruses</taxon>
    </lineage>
</organism>
<keyword evidence="1" id="KW-0812">Transmembrane</keyword>
<feature type="transmembrane region" description="Helical" evidence="1">
    <location>
        <begin position="6"/>
        <end position="24"/>
    </location>
</feature>
<protein>
    <submittedName>
        <fullName evidence="2">Uncharacterized protein</fullName>
    </submittedName>
</protein>
<evidence type="ECO:0000313" key="2">
    <source>
        <dbReference type="EMBL" id="WLJ26397.1"/>
    </source>
</evidence>